<evidence type="ECO:0000256" key="3">
    <source>
        <dbReference type="ARBA" id="ARBA00022840"/>
    </source>
</evidence>
<dbReference type="InterPro" id="IPR004143">
    <property type="entry name" value="BPL_LPL_catalytic"/>
</dbReference>
<sequence length="326" mass="36301">MNTTANQILSILEEAGNPVSGEEISKKTGVTRSAVWKNIKDLRERGYEIEASRPAGYHLLKRTDKLVPYEIKRHLKTDFIGKRIEYYASVPSTGLIAKDLCAKYPIGELNGTVIVAEEQTGGTGRLGRRWVSPPGGIWTTIILKPEIPIDHVFMVTMAGSIALVRTIRKLYQIGALIKWPNDIYIGDRKVAGILLEISAEAEDVKHCILGIGIDANVPPQSLPGNVETPITSLQAEHGEPIDRAAFLAYLLREFERRLRLIEAGEYDSIVREWKSLSLTLDKRVKIKTPRKSFEGVAIDIDEYGALIVRRDNGKVERIFSGDCTPV</sequence>
<dbReference type="Gene3D" id="1.10.10.10">
    <property type="entry name" value="Winged helix-like DNA-binding domain superfamily/Winged helix DNA-binding domain"/>
    <property type="match status" value="1"/>
</dbReference>
<accession>A0A9Q4PV21</accession>
<dbReference type="Gene3D" id="3.30.930.10">
    <property type="entry name" value="Bira Bifunctional Protein, Domain 2"/>
    <property type="match status" value="1"/>
</dbReference>
<dbReference type="InterPro" id="IPR011991">
    <property type="entry name" value="ArsR-like_HTH"/>
</dbReference>
<name>A0A9Q4PV21_9EURY</name>
<organism evidence="5 6">
    <name type="scientific">Methanogenium marinum</name>
    <dbReference type="NCBI Taxonomy" id="348610"/>
    <lineage>
        <taxon>Archaea</taxon>
        <taxon>Methanobacteriati</taxon>
        <taxon>Methanobacteriota</taxon>
        <taxon>Stenosarchaea group</taxon>
        <taxon>Methanomicrobia</taxon>
        <taxon>Methanomicrobiales</taxon>
        <taxon>Methanomicrobiaceae</taxon>
        <taxon>Methanogenium</taxon>
    </lineage>
</organism>
<dbReference type="SUPFAM" id="SSF50037">
    <property type="entry name" value="C-terminal domain of transcriptional repressors"/>
    <property type="match status" value="1"/>
</dbReference>
<dbReference type="HAMAP" id="MF_00978">
    <property type="entry name" value="Bifunct_BirA"/>
    <property type="match status" value="1"/>
</dbReference>
<dbReference type="InterPro" id="IPR036390">
    <property type="entry name" value="WH_DNA-bd_sf"/>
</dbReference>
<dbReference type="EC" id="6.3.4.15" evidence="5"/>
<dbReference type="GO" id="GO:0005524">
    <property type="term" value="F:ATP binding"/>
    <property type="evidence" value="ECO:0007669"/>
    <property type="project" value="UniProtKB-KW"/>
</dbReference>
<dbReference type="EMBL" id="JAKELO010000002">
    <property type="protein sequence ID" value="MDE4907510.1"/>
    <property type="molecule type" value="Genomic_DNA"/>
</dbReference>
<dbReference type="InterPro" id="IPR045864">
    <property type="entry name" value="aa-tRNA-synth_II/BPL/LPL"/>
</dbReference>
<gene>
    <name evidence="5" type="ORF">L0665_02605</name>
</gene>
<keyword evidence="3" id="KW-0067">ATP-binding</keyword>
<dbReference type="Proteomes" id="UP001143747">
    <property type="component" value="Unassembled WGS sequence"/>
</dbReference>
<dbReference type="CDD" id="cd00090">
    <property type="entry name" value="HTH_ARSR"/>
    <property type="match status" value="1"/>
</dbReference>
<dbReference type="Pfam" id="PF08279">
    <property type="entry name" value="HTH_11"/>
    <property type="match status" value="1"/>
</dbReference>
<feature type="domain" description="BPL/LPL catalytic" evidence="4">
    <location>
        <begin position="69"/>
        <end position="262"/>
    </location>
</feature>
<dbReference type="GO" id="GO:0005737">
    <property type="term" value="C:cytoplasm"/>
    <property type="evidence" value="ECO:0007669"/>
    <property type="project" value="TreeGrafter"/>
</dbReference>
<dbReference type="PANTHER" id="PTHR12835">
    <property type="entry name" value="BIOTIN PROTEIN LIGASE"/>
    <property type="match status" value="1"/>
</dbReference>
<keyword evidence="2" id="KW-0547">Nucleotide-binding</keyword>
<dbReference type="InterPro" id="IPR013196">
    <property type="entry name" value="HTH_11"/>
</dbReference>
<dbReference type="Pfam" id="PF03099">
    <property type="entry name" value="BPL_LplA_LipB"/>
    <property type="match status" value="1"/>
</dbReference>
<dbReference type="InterPro" id="IPR008988">
    <property type="entry name" value="Transcriptional_repressor_C"/>
</dbReference>
<dbReference type="SUPFAM" id="SSF46785">
    <property type="entry name" value="Winged helix' DNA-binding domain"/>
    <property type="match status" value="1"/>
</dbReference>
<dbReference type="AlphaFoldDB" id="A0A9Q4PV21"/>
<evidence type="ECO:0000256" key="1">
    <source>
        <dbReference type="ARBA" id="ARBA00022598"/>
    </source>
</evidence>
<dbReference type="InterPro" id="IPR036388">
    <property type="entry name" value="WH-like_DNA-bd_sf"/>
</dbReference>
<dbReference type="CDD" id="cd16442">
    <property type="entry name" value="BPL"/>
    <property type="match status" value="1"/>
</dbReference>
<dbReference type="Gene3D" id="2.30.30.100">
    <property type="match status" value="1"/>
</dbReference>
<dbReference type="RefSeq" id="WP_274924160.1">
    <property type="nucleotide sequence ID" value="NZ_JAKELO010000002.1"/>
</dbReference>
<dbReference type="InterPro" id="IPR004408">
    <property type="entry name" value="Biotin_CoA_COase_ligase"/>
</dbReference>
<dbReference type="InterPro" id="IPR003142">
    <property type="entry name" value="BPL_C"/>
</dbReference>
<evidence type="ECO:0000313" key="5">
    <source>
        <dbReference type="EMBL" id="MDE4907510.1"/>
    </source>
</evidence>
<proteinExistence type="inferred from homology"/>
<dbReference type="PROSITE" id="PS51733">
    <property type="entry name" value="BPL_LPL_CATALYTIC"/>
    <property type="match status" value="1"/>
</dbReference>
<reference evidence="5" key="1">
    <citation type="submission" date="2022-01" db="EMBL/GenBank/DDBJ databases">
        <title>Draft genome of Methanogenium marinum DSM 15558.</title>
        <authorList>
            <person name="Chen S.-C."/>
            <person name="You Y.-T."/>
        </authorList>
    </citation>
    <scope>NUCLEOTIDE SEQUENCE</scope>
    <source>
        <strain evidence="5">DSM 15558</strain>
    </source>
</reference>
<evidence type="ECO:0000256" key="2">
    <source>
        <dbReference type="ARBA" id="ARBA00022741"/>
    </source>
</evidence>
<dbReference type="GO" id="GO:0004077">
    <property type="term" value="F:biotin--[biotin carboxyl-carrier protein] ligase activity"/>
    <property type="evidence" value="ECO:0007669"/>
    <property type="project" value="UniProtKB-EC"/>
</dbReference>
<keyword evidence="1 5" id="KW-0436">Ligase</keyword>
<evidence type="ECO:0000313" key="6">
    <source>
        <dbReference type="Proteomes" id="UP001143747"/>
    </source>
</evidence>
<dbReference type="PANTHER" id="PTHR12835:SF5">
    <property type="entry name" value="BIOTIN--PROTEIN LIGASE"/>
    <property type="match status" value="1"/>
</dbReference>
<dbReference type="SUPFAM" id="SSF55681">
    <property type="entry name" value="Class II aaRS and biotin synthetases"/>
    <property type="match status" value="1"/>
</dbReference>
<dbReference type="GO" id="GO:0006355">
    <property type="term" value="P:regulation of DNA-templated transcription"/>
    <property type="evidence" value="ECO:0007669"/>
    <property type="project" value="InterPro"/>
</dbReference>
<dbReference type="NCBIfam" id="TIGR00121">
    <property type="entry name" value="birA_ligase"/>
    <property type="match status" value="1"/>
</dbReference>
<comment type="caution">
    <text evidence="5">The sequence shown here is derived from an EMBL/GenBank/DDBJ whole genome shotgun (WGS) entry which is preliminary data.</text>
</comment>
<keyword evidence="6" id="KW-1185">Reference proteome</keyword>
<protein>
    <submittedName>
        <fullName evidence="5">Biotin--[acetyl-CoA-carboxylase] ligase</fullName>
        <ecNumber evidence="5">6.3.4.15</ecNumber>
    </submittedName>
</protein>
<evidence type="ECO:0000259" key="4">
    <source>
        <dbReference type="PROSITE" id="PS51733"/>
    </source>
</evidence>
<dbReference type="Pfam" id="PF02237">
    <property type="entry name" value="BPL_C"/>
    <property type="match status" value="1"/>
</dbReference>
<dbReference type="InterPro" id="IPR030855">
    <property type="entry name" value="Bifunct_BirA"/>
</dbReference>